<gene>
    <name evidence="1" type="ORF">UFOVP116_343</name>
</gene>
<accession>A0A6J5LB49</accession>
<evidence type="ECO:0000313" key="1">
    <source>
        <dbReference type="EMBL" id="CAB4130247.1"/>
    </source>
</evidence>
<organism evidence="1">
    <name type="scientific">uncultured Caudovirales phage</name>
    <dbReference type="NCBI Taxonomy" id="2100421"/>
    <lineage>
        <taxon>Viruses</taxon>
        <taxon>Duplodnaviria</taxon>
        <taxon>Heunggongvirae</taxon>
        <taxon>Uroviricota</taxon>
        <taxon>Caudoviricetes</taxon>
        <taxon>Peduoviridae</taxon>
        <taxon>Maltschvirus</taxon>
        <taxon>Maltschvirus maltsch</taxon>
    </lineage>
</organism>
<name>A0A6J5LB49_9CAUD</name>
<dbReference type="EMBL" id="LR796237">
    <property type="protein sequence ID" value="CAB4130247.1"/>
    <property type="molecule type" value="Genomic_DNA"/>
</dbReference>
<sequence length="192" mass="22138">MYNAEQAQALAAMVEENERLGLYDLEKQNNFYNPLVKQYTKEHNMTTVKLEEDENGDLIMPISQELLDKMGWKPNDQLVWKDQGNGSFSLSKKKPQTELVLVDAVSTFRIRYLVEVPVGKSDWALDTVVMGEAVEFSQKYLDEQIVSHRVITESEAIMEFNRDNDYLVHLNDSDKLDQVVTPWTEEDNSENG</sequence>
<proteinExistence type="predicted"/>
<protein>
    <submittedName>
        <fullName evidence="1">Uncharacterized protein</fullName>
    </submittedName>
</protein>
<reference evidence="1" key="1">
    <citation type="submission" date="2020-04" db="EMBL/GenBank/DDBJ databases">
        <authorList>
            <person name="Chiriac C."/>
            <person name="Salcher M."/>
            <person name="Ghai R."/>
            <person name="Kavagutti S V."/>
        </authorList>
    </citation>
    <scope>NUCLEOTIDE SEQUENCE</scope>
</reference>